<dbReference type="Gene3D" id="3.40.50.1820">
    <property type="entry name" value="alpha/beta hydrolase"/>
    <property type="match status" value="1"/>
</dbReference>
<dbReference type="PANTHER" id="PTHR45527:SF10">
    <property type="entry name" value="PYOCHELIN SYNTHASE PCHF"/>
    <property type="match status" value="1"/>
</dbReference>
<evidence type="ECO:0000256" key="7">
    <source>
        <dbReference type="SAM" id="Phobius"/>
    </source>
</evidence>
<dbReference type="InterPro" id="IPR020845">
    <property type="entry name" value="AMP-binding_CS"/>
</dbReference>
<feature type="transmembrane region" description="Helical" evidence="7">
    <location>
        <begin position="1374"/>
        <end position="1396"/>
    </location>
</feature>
<dbReference type="SMART" id="SM00823">
    <property type="entry name" value="PKS_PP"/>
    <property type="match status" value="1"/>
</dbReference>
<dbReference type="InterPro" id="IPR010071">
    <property type="entry name" value="AA_adenyl_dom"/>
</dbReference>
<feature type="transmembrane region" description="Helical" evidence="7">
    <location>
        <begin position="1635"/>
        <end position="1657"/>
    </location>
</feature>
<dbReference type="Pfam" id="PF13193">
    <property type="entry name" value="AMP-binding_C"/>
    <property type="match status" value="1"/>
</dbReference>
<feature type="domain" description="Carrier" evidence="8">
    <location>
        <begin position="966"/>
        <end position="1043"/>
    </location>
</feature>
<dbReference type="InterPro" id="IPR020806">
    <property type="entry name" value="PKS_PP-bd"/>
</dbReference>
<comment type="pathway">
    <text evidence="2">Siderophore biosynthesis.</text>
</comment>
<dbReference type="GO" id="GO:0008610">
    <property type="term" value="P:lipid biosynthetic process"/>
    <property type="evidence" value="ECO:0007669"/>
    <property type="project" value="UniProtKB-ARBA"/>
</dbReference>
<protein>
    <submittedName>
        <fullName evidence="9">Amino acid adenylation enzyme/thioester reductase family protein</fullName>
    </submittedName>
</protein>
<feature type="transmembrane region" description="Helical" evidence="7">
    <location>
        <begin position="1548"/>
        <end position="1568"/>
    </location>
</feature>
<dbReference type="RefSeq" id="WP_069846935.1">
    <property type="nucleotide sequence ID" value="NZ_CP014859.1"/>
</dbReference>
<dbReference type="SUPFAM" id="SSF56801">
    <property type="entry name" value="Acetyl-CoA synthetase-like"/>
    <property type="match status" value="1"/>
</dbReference>
<dbReference type="Gene3D" id="3.40.50.12780">
    <property type="entry name" value="N-terminal domain of ligase-like"/>
    <property type="match status" value="1"/>
</dbReference>
<dbReference type="Pfam" id="PF00501">
    <property type="entry name" value="AMP-binding"/>
    <property type="match status" value="1"/>
</dbReference>
<dbReference type="GO" id="GO:0044550">
    <property type="term" value="P:secondary metabolite biosynthetic process"/>
    <property type="evidence" value="ECO:0007669"/>
    <property type="project" value="UniProtKB-ARBA"/>
</dbReference>
<dbReference type="PROSITE" id="PS50075">
    <property type="entry name" value="CARRIER"/>
    <property type="match status" value="1"/>
</dbReference>
<organism evidence="9 10">
    <name type="scientific">Actinoalloteichus hymeniacidonis</name>
    <dbReference type="NCBI Taxonomy" id="340345"/>
    <lineage>
        <taxon>Bacteria</taxon>
        <taxon>Bacillati</taxon>
        <taxon>Actinomycetota</taxon>
        <taxon>Actinomycetes</taxon>
        <taxon>Pseudonocardiales</taxon>
        <taxon>Pseudonocardiaceae</taxon>
        <taxon>Actinoalloteichus</taxon>
    </lineage>
</organism>
<name>A0AAC9MW55_9PSEU</name>
<dbReference type="SUPFAM" id="SSF52777">
    <property type="entry name" value="CoA-dependent acyltransferases"/>
    <property type="match status" value="2"/>
</dbReference>
<dbReference type="InterPro" id="IPR011701">
    <property type="entry name" value="MFS"/>
</dbReference>
<dbReference type="CDD" id="cd06173">
    <property type="entry name" value="MFS_MefA_like"/>
    <property type="match status" value="1"/>
</dbReference>
<dbReference type="InterPro" id="IPR036259">
    <property type="entry name" value="MFS_trans_sf"/>
</dbReference>
<evidence type="ECO:0000313" key="9">
    <source>
        <dbReference type="EMBL" id="AOS61828.1"/>
    </source>
</evidence>
<dbReference type="PANTHER" id="PTHR45527">
    <property type="entry name" value="NONRIBOSOMAL PEPTIDE SYNTHETASE"/>
    <property type="match status" value="1"/>
</dbReference>
<dbReference type="GO" id="GO:0016874">
    <property type="term" value="F:ligase activity"/>
    <property type="evidence" value="ECO:0007669"/>
    <property type="project" value="UniProtKB-KW"/>
</dbReference>
<evidence type="ECO:0000256" key="1">
    <source>
        <dbReference type="ARBA" id="ARBA00001957"/>
    </source>
</evidence>
<dbReference type="InterPro" id="IPR009081">
    <property type="entry name" value="PP-bd_ACP"/>
</dbReference>
<dbReference type="CDD" id="cd12114">
    <property type="entry name" value="A_NRPS_TlmIV_like"/>
    <property type="match status" value="1"/>
</dbReference>
<dbReference type="FunFam" id="3.40.50.12780:FF:000012">
    <property type="entry name" value="Non-ribosomal peptide synthetase"/>
    <property type="match status" value="1"/>
</dbReference>
<dbReference type="InterPro" id="IPR042099">
    <property type="entry name" value="ANL_N_sf"/>
</dbReference>
<feature type="transmembrane region" description="Helical" evidence="7">
    <location>
        <begin position="1720"/>
        <end position="1739"/>
    </location>
</feature>
<dbReference type="Gene3D" id="1.10.1200.10">
    <property type="entry name" value="ACP-like"/>
    <property type="match status" value="1"/>
</dbReference>
<feature type="transmembrane region" description="Helical" evidence="7">
    <location>
        <begin position="1612"/>
        <end position="1629"/>
    </location>
</feature>
<dbReference type="GO" id="GO:0072330">
    <property type="term" value="P:monocarboxylic acid biosynthetic process"/>
    <property type="evidence" value="ECO:0007669"/>
    <property type="project" value="UniProtKB-ARBA"/>
</dbReference>
<keyword evidence="7" id="KW-0472">Membrane</keyword>
<dbReference type="FunFam" id="3.30.300.30:FF:000010">
    <property type="entry name" value="Enterobactin synthetase component F"/>
    <property type="match status" value="1"/>
</dbReference>
<keyword evidence="5" id="KW-0436">Ligase</keyword>
<evidence type="ECO:0000256" key="6">
    <source>
        <dbReference type="SAM" id="MobiDB-lite"/>
    </source>
</evidence>
<dbReference type="PROSITE" id="PS00455">
    <property type="entry name" value="AMP_BINDING"/>
    <property type="match status" value="1"/>
</dbReference>
<evidence type="ECO:0000256" key="4">
    <source>
        <dbReference type="ARBA" id="ARBA00022553"/>
    </source>
</evidence>
<proteinExistence type="predicted"/>
<feature type="transmembrane region" description="Helical" evidence="7">
    <location>
        <begin position="1488"/>
        <end position="1516"/>
    </location>
</feature>
<keyword evidence="4" id="KW-0597">Phosphoprotein</keyword>
<dbReference type="GO" id="GO:0031177">
    <property type="term" value="F:phosphopantetheine binding"/>
    <property type="evidence" value="ECO:0007669"/>
    <property type="project" value="InterPro"/>
</dbReference>
<evidence type="ECO:0000256" key="5">
    <source>
        <dbReference type="ARBA" id="ARBA00022598"/>
    </source>
</evidence>
<feature type="transmembrane region" description="Helical" evidence="7">
    <location>
        <begin position="1339"/>
        <end position="1362"/>
    </location>
</feature>
<dbReference type="CDD" id="cd19531">
    <property type="entry name" value="LCL_NRPS-like"/>
    <property type="match status" value="1"/>
</dbReference>
<evidence type="ECO:0000256" key="2">
    <source>
        <dbReference type="ARBA" id="ARBA00004924"/>
    </source>
</evidence>
<dbReference type="InterPro" id="IPR029058">
    <property type="entry name" value="AB_hydrolase_fold"/>
</dbReference>
<dbReference type="EMBL" id="CP014859">
    <property type="protein sequence ID" value="AOS61828.1"/>
    <property type="molecule type" value="Genomic_DNA"/>
</dbReference>
<dbReference type="Gene3D" id="3.30.300.30">
    <property type="match status" value="1"/>
</dbReference>
<feature type="region of interest" description="Disordered" evidence="6">
    <location>
        <begin position="1"/>
        <end position="20"/>
    </location>
</feature>
<dbReference type="GO" id="GO:0022857">
    <property type="term" value="F:transmembrane transporter activity"/>
    <property type="evidence" value="ECO:0007669"/>
    <property type="project" value="InterPro"/>
</dbReference>
<dbReference type="KEGG" id="ahm:TL08_05000"/>
<dbReference type="InterPro" id="IPR000873">
    <property type="entry name" value="AMP-dep_synth/lig_dom"/>
</dbReference>
<dbReference type="Gene3D" id="1.20.1250.20">
    <property type="entry name" value="MFS general substrate transporter like domains"/>
    <property type="match status" value="1"/>
</dbReference>
<feature type="transmembrane region" description="Helical" evidence="7">
    <location>
        <begin position="1431"/>
        <end position="1451"/>
    </location>
</feature>
<accession>A0AAC9MW55</accession>
<keyword evidence="3" id="KW-0596">Phosphopantetheine</keyword>
<dbReference type="InterPro" id="IPR001031">
    <property type="entry name" value="Thioesterase"/>
</dbReference>
<dbReference type="Pfam" id="PF00550">
    <property type="entry name" value="PP-binding"/>
    <property type="match status" value="1"/>
</dbReference>
<keyword evidence="10" id="KW-1185">Reference proteome</keyword>
<feature type="transmembrane region" description="Helical" evidence="7">
    <location>
        <begin position="1678"/>
        <end position="1700"/>
    </location>
</feature>
<dbReference type="GO" id="GO:0043041">
    <property type="term" value="P:amino acid activation for nonribosomal peptide biosynthetic process"/>
    <property type="evidence" value="ECO:0007669"/>
    <property type="project" value="TreeGrafter"/>
</dbReference>
<dbReference type="Pfam" id="PF00975">
    <property type="entry name" value="Thioesterase"/>
    <property type="match status" value="1"/>
</dbReference>
<dbReference type="Gene3D" id="3.30.559.30">
    <property type="entry name" value="Nonribosomal peptide synthetase, condensation domain"/>
    <property type="match status" value="1"/>
</dbReference>
<dbReference type="NCBIfam" id="TIGR01733">
    <property type="entry name" value="AA-adenyl-dom"/>
    <property type="match status" value="1"/>
</dbReference>
<feature type="transmembrane region" description="Helical" evidence="7">
    <location>
        <begin position="1463"/>
        <end position="1482"/>
    </location>
</feature>
<dbReference type="Pfam" id="PF00668">
    <property type="entry name" value="Condensation"/>
    <property type="match status" value="1"/>
</dbReference>
<comment type="cofactor">
    <cofactor evidence="1">
        <name>pantetheine 4'-phosphate</name>
        <dbReference type="ChEBI" id="CHEBI:47942"/>
    </cofactor>
</comment>
<keyword evidence="7" id="KW-1133">Transmembrane helix</keyword>
<dbReference type="InterPro" id="IPR045851">
    <property type="entry name" value="AMP-bd_C_sf"/>
</dbReference>
<dbReference type="InterPro" id="IPR023213">
    <property type="entry name" value="CAT-like_dom_sf"/>
</dbReference>
<dbReference type="Proteomes" id="UP000095210">
    <property type="component" value="Chromosome"/>
</dbReference>
<dbReference type="InterPro" id="IPR036736">
    <property type="entry name" value="ACP-like_sf"/>
</dbReference>
<dbReference type="SUPFAM" id="SSF103473">
    <property type="entry name" value="MFS general substrate transporter"/>
    <property type="match status" value="1"/>
</dbReference>
<dbReference type="InterPro" id="IPR025110">
    <property type="entry name" value="AMP-bd_C"/>
</dbReference>
<evidence type="ECO:0000256" key="3">
    <source>
        <dbReference type="ARBA" id="ARBA00022450"/>
    </source>
</evidence>
<feature type="transmembrane region" description="Helical" evidence="7">
    <location>
        <begin position="1580"/>
        <end position="1600"/>
    </location>
</feature>
<gene>
    <name evidence="9" type="ORF">TL08_05000</name>
</gene>
<reference evidence="10" key="1">
    <citation type="submission" date="2016-03" db="EMBL/GenBank/DDBJ databases">
        <title>Complete genome sequence of the type strain Actinoalloteichus hymeniacidonis DSM 45092.</title>
        <authorList>
            <person name="Schaffert L."/>
            <person name="Albersmeier A."/>
            <person name="Winkler A."/>
            <person name="Kalinowski J."/>
            <person name="Zotchev S."/>
            <person name="Ruckert C."/>
        </authorList>
    </citation>
    <scope>NUCLEOTIDE SEQUENCE [LARGE SCALE GENOMIC DNA]</scope>
    <source>
        <strain evidence="10">HPA177(T) (DSM 45092(T))</strain>
    </source>
</reference>
<evidence type="ECO:0000259" key="8">
    <source>
        <dbReference type="PROSITE" id="PS50075"/>
    </source>
</evidence>
<dbReference type="FunFam" id="1.10.1200.10:FF:000016">
    <property type="entry name" value="Non-ribosomal peptide synthase"/>
    <property type="match status" value="1"/>
</dbReference>
<dbReference type="Gene3D" id="3.30.559.10">
    <property type="entry name" value="Chloramphenicol acetyltransferase-like domain"/>
    <property type="match status" value="1"/>
</dbReference>
<evidence type="ECO:0000313" key="10">
    <source>
        <dbReference type="Proteomes" id="UP000095210"/>
    </source>
</evidence>
<dbReference type="FunFam" id="3.40.50.980:FF:000001">
    <property type="entry name" value="Non-ribosomal peptide synthetase"/>
    <property type="match status" value="1"/>
</dbReference>
<dbReference type="InterPro" id="IPR001242">
    <property type="entry name" value="Condensation_dom"/>
</dbReference>
<dbReference type="GO" id="GO:0005737">
    <property type="term" value="C:cytoplasm"/>
    <property type="evidence" value="ECO:0007669"/>
    <property type="project" value="TreeGrafter"/>
</dbReference>
<dbReference type="SUPFAM" id="SSF53474">
    <property type="entry name" value="alpha/beta-Hydrolases"/>
    <property type="match status" value="1"/>
</dbReference>
<sequence length="1776" mass="189541">MSDLTELPPLPTTIPGAPDGDPVLSFAQERLWFMDAYAPGTTAYTIPEAWRLRGPLEPAALAAALNRVADRHEPLRTRFPATEDGHPVVLIDDVGTIPLATAQAESAEAAAALVDDFVTAPFDLAAGPVARALLITIAPEEHVFALAVHHIAADGWSTELILSEVMACLAGEPLPELPVRYRDFAAWQRALPGTELDVAYWREQLAGVAPLELPIDLPRPPVPTYLGDAHEFSVEPTVLDELLRLGRRHRATPYMVLLAAFAVLLGRRARQDDITIGSPTAGRAEPELDNLVGCFINMVTMRVDSAGDPTFVELLQRVRTTAGNAFAHQELPFERLVTELNVPREVSRSPLFQVVFSMQSYESDLPSHPTLTVAADVALSYRTTRFDLELHTAGDGDFLIVYNTALFTSDSVARLGEHFRVLLRGIAADPEAPISSYELLTTAEREQRARWNATAADLGPDECLHRPVEAQAGRTPDHPALIHPGGSLTQGEIDRRAEHLAARLVGSGVARGDLVAVVMERGWEQVVAVLAINKAGAAYLPVDADLPERRREELIARGGCTVALTQVSLHSRLTWPDGLAVLAVTDESGGRAPACPARPGDLAYVIFTSGSTGTPKGVMIEHRAALNTVRDITTRFRIGADDRVFALSALSFDLSVYDVYGTLAAGATLIMGPPSADKDPAAWARTVRDERITVWNSVPALMELLVEHAEQEGTDLGSLRLVMMSGDWIPPTLPDRIRALAPNVEIISLGGATEGSIWSIYYPIGRVDPAWSSIPYGGPLANQTFHILDRGSCDVPVGVPGELYIGGVGVATGYWRDPERTAAAFVTHPRTGARLYRTGDLGRYRADGIIEFLGRADAQVKIRGYRIELGEIEAHLTRHPEVAECVVTTHGTGSAAQLVAYVVAEPGRSPDSGQLRAHLTAALPAYMVPTSFVLLPRLPLTANGKVDRARLPAPETPAGAGAERVAPRTELEREIHTVWARVLEQPDIGIDEDFFNLGGHSLLAIKLIERLRREVSGAATIAVMDLFTQPTIRRLAALLGGDVPTIRGLLHRLTPRPAAEPELSYLTVPYGGGGAMVYKPLADALPATHALWSLGIPGHDPGIDEERAPLKEVAARCVREVQEKVVGPIALYGHCGVGSALVVEIARQLEAVGRIPTAVYIGAIFPFASPGRGRWTQLGRLANPDTVRSDRSYANGLTGLGFDMTDLDPEQARTIVHNTRRDTEAAEAYFTELFESPIAQLHAPVISVAGEHDPASEYYEERFREWHFLSATTAVVLLDEAGHFFQRHRAEELAEIVTTTHPAIEAGESVQGDGWRLLDVSRADPTERADEPRPSGRRFLAVAAGQWVAMSAAAATAFALLIQLYLGTGSLTQFALSVVAAVAPGLLVVPWAGAVVERVGRRATLLTADAGAGAVALSLGLLQWTGNLRTWQLYPLLAVLSIAVAVQWLACNSAVPQLIPKRYLGHATGLVGVAAGASRLIVPVAAVGLLLLVGLSGVLVLGVLSYAVAIACTLLIRFPSTMAGPADLAAAEIAAGFRYSWRHPRFRWLLIFFVVFDVFSAPLLLAIPPLVLATGSVADLGWVLLASASAGVLGGLAMAVWGGPPRRRMRSVLLCTLLLAGFVLLTGVRADPLTIGIGVFGTSLWLTMLRGLHAAIVEIKVPERFRPGVLAMDTVRGWAAIPIGVALIAACAAAFEPLQAPGAGLASTVGAVIGMGPGRGIALAYLLVAAAIALLAAVASTSGLARLMDDSPDATPDDVIGLQALGRHPSTPSEGA</sequence>
<dbReference type="Pfam" id="PF07690">
    <property type="entry name" value="MFS_1"/>
    <property type="match status" value="1"/>
</dbReference>
<keyword evidence="7" id="KW-0812">Transmembrane</keyword>